<dbReference type="Proteomes" id="UP000317977">
    <property type="component" value="Unassembled WGS sequence"/>
</dbReference>
<dbReference type="RefSeq" id="WP_186776230.1">
    <property type="nucleotide sequence ID" value="NZ_SJPX01000003.1"/>
</dbReference>
<sequence length="693" mass="75284">MIDGLHRLYRPRYFKTTRTVPAIMATIALAFAFASEDKLMAGVGPENVIVVINADSVTSRTIANHYIDLRGIPDTNVVLLSDVPQGLRTNLADFKAKILSPLFAEIDARKIGSQVRVIAYSADFPTSVDVSTDTAKLTDPTLKQYQLPTASINGLTSLYQFLLGNSERYLDLGSNLYARGSIDREFRNPYMDKERNEAYDAAVANFSEKSYADAAKQFTELFVKTPSFSPIAIRAAEAYALAGETDSAKLMLIKSIQSGWRSRKYLDRNDALSDIVKSDAFQPLMNQLSDEPATVQGPKGFASELAWAGNGYPSLDQADGVRYMLSCMLAVVHSQGSTVDQAVEVLRRSSKCDNTFPDANFWFTKTGDVRTTTRFPGVADALLWLGYLGRPAGVILKSIPDEKADCVGLMLGTPTMQLAAKSFRFVPGAIADNLTSHGGNFETSSQTKLTELLHAGAAMSSGTVAEPFSLQPKFPLPMMYGYYASGVTAIEAFYLSLMSPYQLLIVGDPLAQPFARPPSDRGSLAVSDKINGEKTLRMTRKPADEIDLTRSTPTQLIEIFIDGKLTQRIPAIAKMEMGIKGGPPGLVEVRMAMIGNDPTQPRISRSIWLQLGDGAAPPKASVSSDGQTAICKYKNAESIDWMLYGQVVSTTTGPESDFAPDRSVLGEGPLNVRPVVTIDGNRIPGRPVTVGRK</sequence>
<organism evidence="1 2">
    <name type="scientific">Rubripirellula reticaptiva</name>
    <dbReference type="NCBI Taxonomy" id="2528013"/>
    <lineage>
        <taxon>Bacteria</taxon>
        <taxon>Pseudomonadati</taxon>
        <taxon>Planctomycetota</taxon>
        <taxon>Planctomycetia</taxon>
        <taxon>Pirellulales</taxon>
        <taxon>Pirellulaceae</taxon>
        <taxon>Rubripirellula</taxon>
    </lineage>
</organism>
<dbReference type="AlphaFoldDB" id="A0A5C6ERE1"/>
<accession>A0A5C6ERE1</accession>
<name>A0A5C6ERE1_9BACT</name>
<protein>
    <recommendedName>
        <fullName evidence="3">TIGR03790 family protein</fullName>
    </recommendedName>
</protein>
<evidence type="ECO:0000313" key="2">
    <source>
        <dbReference type="Proteomes" id="UP000317977"/>
    </source>
</evidence>
<evidence type="ECO:0000313" key="1">
    <source>
        <dbReference type="EMBL" id="TWU51185.1"/>
    </source>
</evidence>
<comment type="caution">
    <text evidence="1">The sequence shown here is derived from an EMBL/GenBank/DDBJ whole genome shotgun (WGS) entry which is preliminary data.</text>
</comment>
<gene>
    <name evidence="1" type="ORF">Poly59_27760</name>
</gene>
<proteinExistence type="predicted"/>
<keyword evidence="2" id="KW-1185">Reference proteome</keyword>
<dbReference type="EMBL" id="SJPX01000003">
    <property type="protein sequence ID" value="TWU51185.1"/>
    <property type="molecule type" value="Genomic_DNA"/>
</dbReference>
<reference evidence="1 2" key="1">
    <citation type="submission" date="2019-02" db="EMBL/GenBank/DDBJ databases">
        <title>Deep-cultivation of Planctomycetes and their phenomic and genomic characterization uncovers novel biology.</title>
        <authorList>
            <person name="Wiegand S."/>
            <person name="Jogler M."/>
            <person name="Boedeker C."/>
            <person name="Pinto D."/>
            <person name="Vollmers J."/>
            <person name="Rivas-Marin E."/>
            <person name="Kohn T."/>
            <person name="Peeters S.H."/>
            <person name="Heuer A."/>
            <person name="Rast P."/>
            <person name="Oberbeckmann S."/>
            <person name="Bunk B."/>
            <person name="Jeske O."/>
            <person name="Meyerdierks A."/>
            <person name="Storesund J.E."/>
            <person name="Kallscheuer N."/>
            <person name="Luecker S."/>
            <person name="Lage O.M."/>
            <person name="Pohl T."/>
            <person name="Merkel B.J."/>
            <person name="Hornburger P."/>
            <person name="Mueller R.-W."/>
            <person name="Bruemmer F."/>
            <person name="Labrenz M."/>
            <person name="Spormann A.M."/>
            <person name="Op Den Camp H."/>
            <person name="Overmann J."/>
            <person name="Amann R."/>
            <person name="Jetten M.S.M."/>
            <person name="Mascher T."/>
            <person name="Medema M.H."/>
            <person name="Devos D.P."/>
            <person name="Kaster A.-K."/>
            <person name="Ovreas L."/>
            <person name="Rohde M."/>
            <person name="Galperin M.Y."/>
            <person name="Jogler C."/>
        </authorList>
    </citation>
    <scope>NUCLEOTIDE SEQUENCE [LARGE SCALE GENOMIC DNA]</scope>
    <source>
        <strain evidence="1 2">Poly59</strain>
    </source>
</reference>
<evidence type="ECO:0008006" key="3">
    <source>
        <dbReference type="Google" id="ProtNLM"/>
    </source>
</evidence>